<dbReference type="Proteomes" id="UP001596547">
    <property type="component" value="Unassembled WGS sequence"/>
</dbReference>
<dbReference type="EC" id="3.1.26.5" evidence="2"/>
<protein>
    <recommendedName>
        <fullName evidence="2">Ribonuclease P protein component 2</fullName>
        <shortName evidence="2">RNase P component 2</shortName>
        <ecNumber evidence="2">3.1.26.5</ecNumber>
    </recommendedName>
    <alternativeName>
        <fullName evidence="2">Pop5</fullName>
    </alternativeName>
</protein>
<keyword evidence="1 2" id="KW-0819">tRNA processing</keyword>
<reference evidence="3 4" key="1">
    <citation type="journal article" date="2019" name="Int. J. Syst. Evol. Microbiol.">
        <title>The Global Catalogue of Microorganisms (GCM) 10K type strain sequencing project: providing services to taxonomists for standard genome sequencing and annotation.</title>
        <authorList>
            <consortium name="The Broad Institute Genomics Platform"/>
            <consortium name="The Broad Institute Genome Sequencing Center for Infectious Disease"/>
            <person name="Wu L."/>
            <person name="Ma J."/>
        </authorList>
    </citation>
    <scope>NUCLEOTIDE SEQUENCE [LARGE SCALE GENOMIC DNA]</scope>
    <source>
        <strain evidence="3 4">PSR21</strain>
    </source>
</reference>
<comment type="subcellular location">
    <subcellularLocation>
        <location evidence="2">Cytoplasm</location>
    </subcellularLocation>
</comment>
<dbReference type="GO" id="GO:0004526">
    <property type="term" value="F:ribonuclease P activity"/>
    <property type="evidence" value="ECO:0007669"/>
    <property type="project" value="UniProtKB-UniRule"/>
</dbReference>
<dbReference type="InterPro" id="IPR038085">
    <property type="entry name" value="Rnp2-like_sf"/>
</dbReference>
<evidence type="ECO:0000313" key="4">
    <source>
        <dbReference type="Proteomes" id="UP001596547"/>
    </source>
</evidence>
<keyword evidence="2" id="KW-0255">Endonuclease</keyword>
<name>A0ABD6A5F6_9EURY</name>
<sequence length="159" mass="17538">MRHLPKHLRPRWRYLGVGIEGWPDADFDRGAFQREVWYAAQNLVGDAGSAAIDLSVYGFAFEDGAGYAVVRVRRGEVSRGRAVLACVREVDGHPVGVTVRGVSGTVRACEERYIRRPPELSEENTVAFEGAERPAVERNDRVDVRVESGFAGATGHDLN</sequence>
<gene>
    <name evidence="2" type="primary">rnp2</name>
    <name evidence="3" type="ORF">ACFQPE_02365</name>
</gene>
<evidence type="ECO:0000256" key="1">
    <source>
        <dbReference type="ARBA" id="ARBA00022694"/>
    </source>
</evidence>
<comment type="similarity">
    <text evidence="2">Belongs to the eukaryotic/archaeal RNase P protein component 2 family.</text>
</comment>
<comment type="caution">
    <text evidence="3">The sequence shown here is derived from an EMBL/GenBank/DDBJ whole genome shotgun (WGS) entry which is preliminary data.</text>
</comment>
<dbReference type="EMBL" id="JBHTBF010000001">
    <property type="protein sequence ID" value="MFC7315640.1"/>
    <property type="molecule type" value="Genomic_DNA"/>
</dbReference>
<evidence type="ECO:0000256" key="2">
    <source>
        <dbReference type="HAMAP-Rule" id="MF_00755"/>
    </source>
</evidence>
<keyword evidence="2" id="KW-0378">Hydrolase</keyword>
<dbReference type="AlphaFoldDB" id="A0ABD6A5F6"/>
<keyword evidence="4" id="KW-1185">Reference proteome</keyword>
<dbReference type="GO" id="GO:0030677">
    <property type="term" value="C:ribonuclease P complex"/>
    <property type="evidence" value="ECO:0007669"/>
    <property type="project" value="UniProtKB-UniRule"/>
</dbReference>
<dbReference type="HAMAP" id="MF_00755">
    <property type="entry name" value="RNase_P_2"/>
    <property type="match status" value="1"/>
</dbReference>
<keyword evidence="2" id="KW-0540">Nuclease</keyword>
<dbReference type="Pfam" id="PF01900">
    <property type="entry name" value="RNase_P_Rpp14"/>
    <property type="match status" value="1"/>
</dbReference>
<dbReference type="InterPro" id="IPR002759">
    <property type="entry name" value="Pop5/Rpp14/Rnp2-like"/>
</dbReference>
<dbReference type="RefSeq" id="WP_276305043.1">
    <property type="nucleotide sequence ID" value="NZ_CP119992.1"/>
</dbReference>
<accession>A0ABD6A5F6</accession>
<comment type="subunit">
    <text evidence="2">Consists of a catalytic RNA component and at least 4-5 protein subunits.</text>
</comment>
<dbReference type="GO" id="GO:0001682">
    <property type="term" value="P:tRNA 5'-leader removal"/>
    <property type="evidence" value="ECO:0007669"/>
    <property type="project" value="UniProtKB-UniRule"/>
</dbReference>
<dbReference type="SUPFAM" id="SSF160350">
    <property type="entry name" value="Rnp2-like"/>
    <property type="match status" value="1"/>
</dbReference>
<keyword evidence="2" id="KW-0963">Cytoplasm</keyword>
<comment type="function">
    <text evidence="2">Part of ribonuclease P, a protein complex that generates mature tRNA molecules by cleaving their 5'-ends.</text>
</comment>
<proteinExistence type="inferred from homology"/>
<organism evidence="3 4">
    <name type="scientific">Halomarina halobia</name>
    <dbReference type="NCBI Taxonomy" id="3033386"/>
    <lineage>
        <taxon>Archaea</taxon>
        <taxon>Methanobacteriati</taxon>
        <taxon>Methanobacteriota</taxon>
        <taxon>Stenosarchaea group</taxon>
        <taxon>Halobacteria</taxon>
        <taxon>Halobacteriales</taxon>
        <taxon>Natronomonadaceae</taxon>
        <taxon>Halomarina</taxon>
    </lineage>
</organism>
<dbReference type="GO" id="GO:0005737">
    <property type="term" value="C:cytoplasm"/>
    <property type="evidence" value="ECO:0007669"/>
    <property type="project" value="UniProtKB-SubCell"/>
</dbReference>
<evidence type="ECO:0000313" key="3">
    <source>
        <dbReference type="EMBL" id="MFC7315640.1"/>
    </source>
</evidence>
<dbReference type="GeneID" id="79314612"/>
<dbReference type="Gene3D" id="3.30.70.3250">
    <property type="entry name" value="Ribonuclease P, Pop5 subunit"/>
    <property type="match status" value="1"/>
</dbReference>
<comment type="catalytic activity">
    <reaction evidence="2">
        <text>Endonucleolytic cleavage of RNA, removing 5'-extranucleotides from tRNA precursor.</text>
        <dbReference type="EC" id="3.1.26.5"/>
    </reaction>
</comment>